<proteinExistence type="predicted"/>
<name>A0A2C6KFB8_9APIC</name>
<comment type="caution">
    <text evidence="1">The sequence shown here is derived from an EMBL/GenBank/DDBJ whole genome shotgun (WGS) entry which is preliminary data.</text>
</comment>
<accession>A0A2C6KFB8</accession>
<sequence length="267" mass="30539">MKLRKLSVKVVEEGEETIGMRLPIFASRYLIGSYPAALHLLRRKHLFLIKKGTPLTDHLRFLRLQRERPDGWRDVCVEEGDRIYYPHGLDLLHKAKEEIVSNKERESKEGADELNGETKVFDLRKRLLYKDTDFLAIDKPFGLPSKSPLSFSKKRMNKEECSSSSPISVSSILHQLRFSMDENPSILNVLSSDTRGLVLPLAVQRGGSVAITRWKLLKTTGGGGDRGWQGFDVGRGEAKHRLYGFSLLELEIQQPQFRHQIRAHCLY</sequence>
<dbReference type="VEuPathDB" id="ToxoDB:CSUI_010937"/>
<gene>
    <name evidence="1" type="ORF">CSUI_010937</name>
</gene>
<dbReference type="GeneID" id="94434249"/>
<reference evidence="1 2" key="1">
    <citation type="journal article" date="2017" name="Int. J. Parasitol.">
        <title>The genome of the protozoan parasite Cystoisospora suis and a reverse vaccinology approach to identify vaccine candidates.</title>
        <authorList>
            <person name="Palmieri N."/>
            <person name="Shrestha A."/>
            <person name="Ruttkowski B."/>
            <person name="Beck T."/>
            <person name="Vogl C."/>
            <person name="Tomley F."/>
            <person name="Blake D.P."/>
            <person name="Joachim A."/>
        </authorList>
    </citation>
    <scope>NUCLEOTIDE SEQUENCE [LARGE SCALE GENOMIC DNA]</scope>
    <source>
        <strain evidence="1 2">Wien I</strain>
    </source>
</reference>
<dbReference type="AlphaFoldDB" id="A0A2C6KFB8"/>
<feature type="non-terminal residue" evidence="1">
    <location>
        <position position="267"/>
    </location>
</feature>
<dbReference type="EMBL" id="MIGC01008937">
    <property type="protein sequence ID" value="PHJ15252.1"/>
    <property type="molecule type" value="Genomic_DNA"/>
</dbReference>
<dbReference type="OrthoDB" id="330924at2759"/>
<evidence type="ECO:0000313" key="2">
    <source>
        <dbReference type="Proteomes" id="UP000221165"/>
    </source>
</evidence>
<keyword evidence="2" id="KW-1185">Reference proteome</keyword>
<dbReference type="Proteomes" id="UP000221165">
    <property type="component" value="Unassembled WGS sequence"/>
</dbReference>
<protein>
    <submittedName>
        <fullName evidence="1">Rna pseudouridine synthase superfamily protein</fullName>
    </submittedName>
</protein>
<evidence type="ECO:0000313" key="1">
    <source>
        <dbReference type="EMBL" id="PHJ15252.1"/>
    </source>
</evidence>
<organism evidence="1 2">
    <name type="scientific">Cystoisospora suis</name>
    <dbReference type="NCBI Taxonomy" id="483139"/>
    <lineage>
        <taxon>Eukaryota</taxon>
        <taxon>Sar</taxon>
        <taxon>Alveolata</taxon>
        <taxon>Apicomplexa</taxon>
        <taxon>Conoidasida</taxon>
        <taxon>Coccidia</taxon>
        <taxon>Eucoccidiorida</taxon>
        <taxon>Eimeriorina</taxon>
        <taxon>Sarcocystidae</taxon>
        <taxon>Cystoisospora</taxon>
    </lineage>
</organism>
<dbReference type="RefSeq" id="XP_067916986.1">
    <property type="nucleotide sequence ID" value="XM_068071038.1"/>
</dbReference>